<dbReference type="Proteomes" id="UP000652219">
    <property type="component" value="Unassembled WGS sequence"/>
</dbReference>
<sequence length="325" mass="35920">MAIATAATAAATPAMRSFSPSSPHSRWERLPYREGHEGPGNISVPNIVRFPPPTSASTEPMAPLPAGHWNTGTEQNNQIMPSSDDNDATPFKIETCHASLPPEPQPQHWERIVHITRSHARRLENSKGGYLESRTGLILTNRAPYEFVLQTDLEVRKPRYDERFEALRVKSASGPSRRANAGLTFQVRPRAGQGIRCVSSASVDSFVVEVELMNFPEGRPPRISVICQLRRTNGATVLSEMLTVTSRKPRFGLENLEASELLSRNEGPGASTERLPLRPHMGVKNLSATAPHRTAPHRTAPHRTTAEADTRRVCVHLCRWAARSS</sequence>
<gene>
    <name evidence="2" type="ORF">CSOJ01_01784</name>
</gene>
<evidence type="ECO:0000313" key="2">
    <source>
        <dbReference type="EMBL" id="KAF6818619.1"/>
    </source>
</evidence>
<feature type="compositionally biased region" description="Low complexity" evidence="1">
    <location>
        <begin position="1"/>
        <end position="14"/>
    </location>
</feature>
<protein>
    <submittedName>
        <fullName evidence="2">Uncharacterized protein</fullName>
    </submittedName>
</protein>
<evidence type="ECO:0000313" key="3">
    <source>
        <dbReference type="Proteomes" id="UP000652219"/>
    </source>
</evidence>
<evidence type="ECO:0000256" key="1">
    <source>
        <dbReference type="SAM" id="MobiDB-lite"/>
    </source>
</evidence>
<accession>A0A8H6JSP1</accession>
<organism evidence="2 3">
    <name type="scientific">Colletotrichum sojae</name>
    <dbReference type="NCBI Taxonomy" id="2175907"/>
    <lineage>
        <taxon>Eukaryota</taxon>
        <taxon>Fungi</taxon>
        <taxon>Dikarya</taxon>
        <taxon>Ascomycota</taxon>
        <taxon>Pezizomycotina</taxon>
        <taxon>Sordariomycetes</taxon>
        <taxon>Hypocreomycetidae</taxon>
        <taxon>Glomerellales</taxon>
        <taxon>Glomerellaceae</taxon>
        <taxon>Colletotrichum</taxon>
        <taxon>Colletotrichum orchidearum species complex</taxon>
    </lineage>
</organism>
<comment type="caution">
    <text evidence="2">The sequence shown here is derived from an EMBL/GenBank/DDBJ whole genome shotgun (WGS) entry which is preliminary data.</text>
</comment>
<feature type="region of interest" description="Disordered" evidence="1">
    <location>
        <begin position="1"/>
        <end position="46"/>
    </location>
</feature>
<dbReference type="EMBL" id="WIGN01000014">
    <property type="protein sequence ID" value="KAF6818619.1"/>
    <property type="molecule type" value="Genomic_DNA"/>
</dbReference>
<feature type="compositionally biased region" description="Basic and acidic residues" evidence="1">
    <location>
        <begin position="25"/>
        <end position="37"/>
    </location>
</feature>
<proteinExistence type="predicted"/>
<dbReference type="AlphaFoldDB" id="A0A8H6JSP1"/>
<name>A0A8H6JSP1_9PEZI</name>
<reference evidence="2 3" key="1">
    <citation type="journal article" date="2020" name="Phytopathology">
        <title>Genome Sequence Resources of Colletotrichum truncatum, C. plurivorum, C. musicola, and C. sojae: Four Species Pathogenic to Soybean (Glycine max).</title>
        <authorList>
            <person name="Rogerio F."/>
            <person name="Boufleur T.R."/>
            <person name="Ciampi-Guillardi M."/>
            <person name="Sukno S.A."/>
            <person name="Thon M.R."/>
            <person name="Massola Junior N.S."/>
            <person name="Baroncelli R."/>
        </authorList>
    </citation>
    <scope>NUCLEOTIDE SEQUENCE [LARGE SCALE GENOMIC DNA]</scope>
    <source>
        <strain evidence="2 3">LFN0009</strain>
    </source>
</reference>
<keyword evidence="3" id="KW-1185">Reference proteome</keyword>